<proteinExistence type="predicted"/>
<dbReference type="AlphaFoldDB" id="A0A6C0GBA7"/>
<dbReference type="KEGG" id="rhoz:GXP67_00260"/>
<name>A0A6C0GBA7_9BACT</name>
<dbReference type="SUPFAM" id="SSF48403">
    <property type="entry name" value="Ankyrin repeat"/>
    <property type="match status" value="1"/>
</dbReference>
<dbReference type="Pfam" id="PF12796">
    <property type="entry name" value="Ank_2"/>
    <property type="match status" value="1"/>
</dbReference>
<dbReference type="InterPro" id="IPR002110">
    <property type="entry name" value="Ankyrin_rpt"/>
</dbReference>
<dbReference type="RefSeq" id="WP_162441304.1">
    <property type="nucleotide sequence ID" value="NZ_CP048222.1"/>
</dbReference>
<dbReference type="PANTHER" id="PTHR24126">
    <property type="entry name" value="ANKYRIN REPEAT, PH AND SEC7 DOMAIN CONTAINING PROTEIN SECG-RELATED"/>
    <property type="match status" value="1"/>
</dbReference>
<reference evidence="3 4" key="1">
    <citation type="submission" date="2020-01" db="EMBL/GenBank/DDBJ databases">
        <authorList>
            <person name="Kim M.K."/>
        </authorList>
    </citation>
    <scope>NUCLEOTIDE SEQUENCE [LARGE SCALE GENOMIC DNA]</scope>
    <source>
        <strain evidence="3 4">172606-1</strain>
    </source>
</reference>
<sequence length="439" mass="49278">MLVIHSSVQGKLVNHTSLPTDQFSWQGECECSGRNPVDLNVFRSSYKTCGSKAFVRVINADGTYALPGATFFSALFNKKVTWNTYLYEKEHILASHIFETSKNNTLPPVHVYEQIICLSVSGEDKAFFQLLSQTLPRKIELEAEVGSKQHFSLQQVLQQGTITFSRLETSFAYPDTAYTHIQITCTQRNSGLFLSSLLDTTVSYQTGNILNLELPRDEFIKELLRIAVHYRLMECIKMLLSQPGYQALVTADIWEEVCKGNTSIADENESEKIASLLIESGVNPTLKNRHNYTLLHEAVEHNSLAIVRLALNHQSEINTPAGQETPLYKAVENMSLPMVQLLVEHGAFLEKGYVPDYAYELPISPLYKAVENIAYSTSVQEQEKLLSIIQYLVTKGADVQAKPSPEAKGMPEVIKEGFSYQLAPSQSQLQKSLEYLLQP</sequence>
<keyword evidence="4" id="KW-1185">Reference proteome</keyword>
<dbReference type="Gene3D" id="1.25.40.20">
    <property type="entry name" value="Ankyrin repeat-containing domain"/>
    <property type="match status" value="1"/>
</dbReference>
<organism evidence="3 4">
    <name type="scientific">Rhodocytophaga rosea</name>
    <dbReference type="NCBI Taxonomy" id="2704465"/>
    <lineage>
        <taxon>Bacteria</taxon>
        <taxon>Pseudomonadati</taxon>
        <taxon>Bacteroidota</taxon>
        <taxon>Cytophagia</taxon>
        <taxon>Cytophagales</taxon>
        <taxon>Rhodocytophagaceae</taxon>
        <taxon>Rhodocytophaga</taxon>
    </lineage>
</organism>
<protein>
    <submittedName>
        <fullName evidence="3">Ankyrin repeat domain-containing protein</fullName>
    </submittedName>
</protein>
<dbReference type="PANTHER" id="PTHR24126:SF14">
    <property type="entry name" value="ANK_REP_REGION DOMAIN-CONTAINING PROTEIN"/>
    <property type="match status" value="1"/>
</dbReference>
<keyword evidence="2" id="KW-0040">ANK repeat</keyword>
<dbReference type="Proteomes" id="UP000480178">
    <property type="component" value="Chromosome"/>
</dbReference>
<keyword evidence="1" id="KW-0677">Repeat</keyword>
<evidence type="ECO:0000313" key="3">
    <source>
        <dbReference type="EMBL" id="QHT65216.1"/>
    </source>
</evidence>
<gene>
    <name evidence="3" type="ORF">GXP67_00260</name>
</gene>
<dbReference type="EMBL" id="CP048222">
    <property type="protein sequence ID" value="QHT65216.1"/>
    <property type="molecule type" value="Genomic_DNA"/>
</dbReference>
<evidence type="ECO:0000256" key="1">
    <source>
        <dbReference type="ARBA" id="ARBA00022737"/>
    </source>
</evidence>
<evidence type="ECO:0000313" key="4">
    <source>
        <dbReference type="Proteomes" id="UP000480178"/>
    </source>
</evidence>
<dbReference type="InterPro" id="IPR036770">
    <property type="entry name" value="Ankyrin_rpt-contain_sf"/>
</dbReference>
<dbReference type="SMART" id="SM00248">
    <property type="entry name" value="ANK"/>
    <property type="match status" value="3"/>
</dbReference>
<accession>A0A6C0GBA7</accession>
<evidence type="ECO:0000256" key="2">
    <source>
        <dbReference type="ARBA" id="ARBA00023043"/>
    </source>
</evidence>